<accession>A0A345UKC2</accession>
<proteinExistence type="predicted"/>
<gene>
    <name evidence="2" type="ORF">CYPRO_1673</name>
</gene>
<keyword evidence="3" id="KW-1185">Reference proteome</keyword>
<evidence type="ECO:0000313" key="3">
    <source>
        <dbReference type="Proteomes" id="UP000254808"/>
    </source>
</evidence>
<dbReference type="EMBL" id="CP027806">
    <property type="protein sequence ID" value="AXJ00924.1"/>
    <property type="molecule type" value="Genomic_DNA"/>
</dbReference>
<evidence type="ECO:0000313" key="2">
    <source>
        <dbReference type="EMBL" id="AXJ00924.1"/>
    </source>
</evidence>
<dbReference type="KEGG" id="cprv:CYPRO_1673"/>
<evidence type="ECO:0008006" key="4">
    <source>
        <dbReference type="Google" id="ProtNLM"/>
    </source>
</evidence>
<dbReference type="RefSeq" id="WP_114984171.1">
    <property type="nucleotide sequence ID" value="NZ_CP027806.1"/>
</dbReference>
<organism evidence="2 3">
    <name type="scientific">Cyclonatronum proteinivorum</name>
    <dbReference type="NCBI Taxonomy" id="1457365"/>
    <lineage>
        <taxon>Bacteria</taxon>
        <taxon>Pseudomonadati</taxon>
        <taxon>Balneolota</taxon>
        <taxon>Balneolia</taxon>
        <taxon>Balneolales</taxon>
        <taxon>Cyclonatronaceae</taxon>
        <taxon>Cyclonatronum</taxon>
    </lineage>
</organism>
<protein>
    <recommendedName>
        <fullName evidence="4">AP2 domain-containing protein</fullName>
    </recommendedName>
</protein>
<dbReference type="Proteomes" id="UP000254808">
    <property type="component" value="Chromosome"/>
</dbReference>
<feature type="region of interest" description="Disordered" evidence="1">
    <location>
        <begin position="164"/>
        <end position="186"/>
    </location>
</feature>
<name>A0A345UKC2_9BACT</name>
<sequence>MKNISRIDQPQKNTFGWFVRLRRDGRQISKFFSDGKFGGKDEALKAAVSFRDENIAEWENFAKNHDRPMHVGTRSNIGENGISYTRKKKMRNGKEYIEHVFSVCYSPEKGVNKNKTFYIPKSRNKTEFKRNYKLKLQEAIDFRDEMMHKIYGLRYVNYKLRKKRAEEKKSPPHCRSVAADVAQGRG</sequence>
<reference evidence="2 3" key="1">
    <citation type="submission" date="2018-03" db="EMBL/GenBank/DDBJ databases">
        <title>Phenotypic and genomic properties of Cyclonatronum proteinivorum gen. nov., sp. nov., a haloalkaliphilic bacteroidete from soda lakes possessing Na+-translocating rhodopsin.</title>
        <authorList>
            <person name="Toshchakov S.V."/>
            <person name="Korzhenkov A."/>
            <person name="Samarov N.I."/>
            <person name="Kublanov I.V."/>
            <person name="Muntyan M.S."/>
            <person name="Sorokin D.Y."/>
        </authorList>
    </citation>
    <scope>NUCLEOTIDE SEQUENCE [LARGE SCALE GENOMIC DNA]</scope>
    <source>
        <strain evidence="2 3">Omega</strain>
    </source>
</reference>
<dbReference type="AlphaFoldDB" id="A0A345UKC2"/>
<dbReference type="OrthoDB" id="1492028at2"/>
<evidence type="ECO:0000256" key="1">
    <source>
        <dbReference type="SAM" id="MobiDB-lite"/>
    </source>
</evidence>